<gene>
    <name evidence="2" type="ORF">IQ266_16305</name>
</gene>
<dbReference type="Gene3D" id="3.10.490.10">
    <property type="entry name" value="Gamma-glutamyl cyclotransferase-like"/>
    <property type="match status" value="1"/>
</dbReference>
<feature type="domain" description="Gamma-glutamylcyclotransferase AIG2-like" evidence="1">
    <location>
        <begin position="24"/>
        <end position="175"/>
    </location>
</feature>
<dbReference type="EMBL" id="JADEXQ010000059">
    <property type="protein sequence ID" value="MBE9031298.1"/>
    <property type="molecule type" value="Genomic_DNA"/>
</dbReference>
<evidence type="ECO:0000313" key="2">
    <source>
        <dbReference type="EMBL" id="MBE9031298.1"/>
    </source>
</evidence>
<name>A0A928VP81_9CYAN</name>
<evidence type="ECO:0000313" key="3">
    <source>
        <dbReference type="Proteomes" id="UP000625316"/>
    </source>
</evidence>
<organism evidence="2 3">
    <name type="scientific">Romeriopsis navalis LEGE 11480</name>
    <dbReference type="NCBI Taxonomy" id="2777977"/>
    <lineage>
        <taxon>Bacteria</taxon>
        <taxon>Bacillati</taxon>
        <taxon>Cyanobacteriota</taxon>
        <taxon>Cyanophyceae</taxon>
        <taxon>Leptolyngbyales</taxon>
        <taxon>Leptolyngbyaceae</taxon>
        <taxon>Romeriopsis</taxon>
        <taxon>Romeriopsis navalis</taxon>
    </lineage>
</organism>
<dbReference type="Pfam" id="PF06094">
    <property type="entry name" value="GGACT"/>
    <property type="match status" value="1"/>
</dbReference>
<sequence length="177" mass="19730">MAELNPSFAPLASGPNDVPMTTQVFVYGTLKPGHAAYDTFCKPWPHKCHAAIVAGTLYDLAIGYPVMVLDGQNQLTPAAPDQPLAARHQAIVQGYVIQFDHPDVLSHLDDYEQHDPAEMAQFYPDIPLATVNYRRVKVPTYQPDRRPLMAAWAYIMTSDQAQRLKGKPIVSGNWDDR</sequence>
<reference evidence="2" key="1">
    <citation type="submission" date="2020-10" db="EMBL/GenBank/DDBJ databases">
        <authorList>
            <person name="Castelo-Branco R."/>
            <person name="Eusebio N."/>
            <person name="Adriana R."/>
            <person name="Vieira A."/>
            <person name="Brugerolle De Fraissinette N."/>
            <person name="Rezende De Castro R."/>
            <person name="Schneider M.P."/>
            <person name="Vasconcelos V."/>
            <person name="Leao P.N."/>
        </authorList>
    </citation>
    <scope>NUCLEOTIDE SEQUENCE</scope>
    <source>
        <strain evidence="2">LEGE 11480</strain>
    </source>
</reference>
<proteinExistence type="predicted"/>
<dbReference type="RefSeq" id="WP_264326128.1">
    <property type="nucleotide sequence ID" value="NZ_JADEXQ010000059.1"/>
</dbReference>
<dbReference type="Proteomes" id="UP000625316">
    <property type="component" value="Unassembled WGS sequence"/>
</dbReference>
<protein>
    <submittedName>
        <fullName evidence="2">Gamma-glutamylcyclotransferase</fullName>
    </submittedName>
</protein>
<evidence type="ECO:0000259" key="1">
    <source>
        <dbReference type="Pfam" id="PF06094"/>
    </source>
</evidence>
<dbReference type="InterPro" id="IPR009288">
    <property type="entry name" value="AIG2-like_dom"/>
</dbReference>
<dbReference type="CDD" id="cd06661">
    <property type="entry name" value="GGCT_like"/>
    <property type="match status" value="1"/>
</dbReference>
<accession>A0A928VP81</accession>
<dbReference type="SUPFAM" id="SSF110857">
    <property type="entry name" value="Gamma-glutamyl cyclotransferase-like"/>
    <property type="match status" value="1"/>
</dbReference>
<keyword evidence="3" id="KW-1185">Reference proteome</keyword>
<dbReference type="AlphaFoldDB" id="A0A928VP81"/>
<comment type="caution">
    <text evidence="2">The sequence shown here is derived from an EMBL/GenBank/DDBJ whole genome shotgun (WGS) entry which is preliminary data.</text>
</comment>
<dbReference type="InterPro" id="IPR013024">
    <property type="entry name" value="GGCT-like"/>
</dbReference>
<dbReference type="InterPro" id="IPR036568">
    <property type="entry name" value="GGCT-like_sf"/>
</dbReference>